<feature type="transmembrane region" description="Helical" evidence="1">
    <location>
        <begin position="186"/>
        <end position="207"/>
    </location>
</feature>
<feature type="transmembrane region" description="Helical" evidence="1">
    <location>
        <begin position="7"/>
        <end position="29"/>
    </location>
</feature>
<protein>
    <recommendedName>
        <fullName evidence="4">Threonine/homoserine/homoserine lactone efflux protein</fullName>
    </recommendedName>
</protein>
<feature type="transmembrane region" description="Helical" evidence="1">
    <location>
        <begin position="151"/>
        <end position="174"/>
    </location>
</feature>
<dbReference type="EMBL" id="FNEZ01000002">
    <property type="protein sequence ID" value="SDJ58148.1"/>
    <property type="molecule type" value="Genomic_DNA"/>
</dbReference>
<name>A0A1G8UWG0_9FLAO</name>
<feature type="transmembrane region" description="Helical" evidence="1">
    <location>
        <begin position="41"/>
        <end position="62"/>
    </location>
</feature>
<feature type="transmembrane region" description="Helical" evidence="1">
    <location>
        <begin position="74"/>
        <end position="93"/>
    </location>
</feature>
<evidence type="ECO:0000313" key="3">
    <source>
        <dbReference type="Proteomes" id="UP000199580"/>
    </source>
</evidence>
<gene>
    <name evidence="2" type="ORF">SAMN04487935_1078</name>
</gene>
<dbReference type="Proteomes" id="UP000199580">
    <property type="component" value="Unassembled WGS sequence"/>
</dbReference>
<organism evidence="2 3">
    <name type="scientific">Flavobacterium noncentrifugens</name>
    <dbReference type="NCBI Taxonomy" id="1128970"/>
    <lineage>
        <taxon>Bacteria</taxon>
        <taxon>Pseudomonadati</taxon>
        <taxon>Bacteroidota</taxon>
        <taxon>Flavobacteriia</taxon>
        <taxon>Flavobacteriales</taxon>
        <taxon>Flavobacteriaceae</taxon>
        <taxon>Flavobacterium</taxon>
    </lineage>
</organism>
<evidence type="ECO:0000313" key="2">
    <source>
        <dbReference type="EMBL" id="SDJ58148.1"/>
    </source>
</evidence>
<evidence type="ECO:0008006" key="4">
    <source>
        <dbReference type="Google" id="ProtNLM"/>
    </source>
</evidence>
<reference evidence="2 3" key="1">
    <citation type="submission" date="2016-10" db="EMBL/GenBank/DDBJ databases">
        <authorList>
            <person name="de Groot N.N."/>
        </authorList>
    </citation>
    <scope>NUCLEOTIDE SEQUENCE [LARGE SCALE GENOMIC DNA]</scope>
    <source>
        <strain evidence="2 3">CGMCC 1.10076</strain>
    </source>
</reference>
<accession>A0A1G8UWG0</accession>
<keyword evidence="1" id="KW-0472">Membrane</keyword>
<evidence type="ECO:0000256" key="1">
    <source>
        <dbReference type="SAM" id="Phobius"/>
    </source>
</evidence>
<dbReference type="AlphaFoldDB" id="A0A1G8UWG0"/>
<proteinExistence type="predicted"/>
<dbReference type="OrthoDB" id="9342487at2"/>
<dbReference type="STRING" id="1128970.SAMN04487935_1078"/>
<dbReference type="RefSeq" id="WP_091392602.1">
    <property type="nucleotide sequence ID" value="NZ_BKAI01000003.1"/>
</dbReference>
<feature type="transmembrane region" description="Helical" evidence="1">
    <location>
        <begin position="113"/>
        <end position="139"/>
    </location>
</feature>
<sequence>MKVLKNVVIGFLISFMGSLPMGYLTIVGFELYDKLGMPALVSYLFGVISIEVFVIYFTLIFADKLARNKKLIRIIDFLYIFFLLLLAYIFYSHSKTTAAEGSYWQEYASFSPYIIGVILSAINFVQVPFWVAWNLYLLSNKFISADLKFRFWYVSGTLAGSFFGIMTISLFLNYVSNASSFFSKYLMSHIIPLLFVTLAVFQAYRFYTKHIAKKK</sequence>
<keyword evidence="1" id="KW-0812">Transmembrane</keyword>
<keyword evidence="1" id="KW-1133">Transmembrane helix</keyword>
<keyword evidence="3" id="KW-1185">Reference proteome</keyword>